<evidence type="ECO:0000259" key="3">
    <source>
        <dbReference type="Pfam" id="PF13966"/>
    </source>
</evidence>
<keyword evidence="4" id="KW-1185">Reference proteome</keyword>
<reference evidence="5" key="2">
    <citation type="submission" date="2025-08" db="UniProtKB">
        <authorList>
            <consortium name="RefSeq"/>
        </authorList>
    </citation>
    <scope>IDENTIFICATION</scope>
    <source>
        <tissue evidence="5">Leaf</tissue>
    </source>
</reference>
<dbReference type="Proteomes" id="UP000504610">
    <property type="component" value="Chromosome 8"/>
</dbReference>
<feature type="domain" description="RNase H type-1" evidence="2">
    <location>
        <begin position="318"/>
        <end position="439"/>
    </location>
</feature>
<dbReference type="InterPro" id="IPR012337">
    <property type="entry name" value="RNaseH-like_sf"/>
</dbReference>
<protein>
    <submittedName>
        <fullName evidence="5">Uncharacterized protein LOC108835502</fullName>
    </submittedName>
</protein>
<dbReference type="Pfam" id="PF13966">
    <property type="entry name" value="zf-RVT"/>
    <property type="match status" value="1"/>
</dbReference>
<dbReference type="InterPro" id="IPR044730">
    <property type="entry name" value="RNase_H-like_dom_plant"/>
</dbReference>
<dbReference type="OrthoDB" id="1745633at2759"/>
<proteinExistence type="predicted"/>
<dbReference type="PANTHER" id="PTHR47074:SF49">
    <property type="entry name" value="POLYNUCLEOTIDYL TRANSFERASE, RIBONUCLEASE H-LIKE SUPERFAMILY PROTEIN"/>
    <property type="match status" value="1"/>
</dbReference>
<dbReference type="InterPro" id="IPR036397">
    <property type="entry name" value="RNaseH_sf"/>
</dbReference>
<dbReference type="InterPro" id="IPR052929">
    <property type="entry name" value="RNase_H-like_EbsB-rel"/>
</dbReference>
<gene>
    <name evidence="5" type="primary">LOC108835502</name>
</gene>
<accession>A0A6J0LWQ3</accession>
<dbReference type="Gene3D" id="3.30.420.10">
    <property type="entry name" value="Ribonuclease H-like superfamily/Ribonuclease H"/>
    <property type="match status" value="1"/>
</dbReference>
<dbReference type="PANTHER" id="PTHR47074">
    <property type="entry name" value="BNAC02G40300D PROTEIN"/>
    <property type="match status" value="1"/>
</dbReference>
<evidence type="ECO:0000313" key="5">
    <source>
        <dbReference type="RefSeq" id="XP_018464249.1"/>
    </source>
</evidence>
<dbReference type="KEGG" id="rsz:108835502"/>
<dbReference type="RefSeq" id="XP_018464249.1">
    <property type="nucleotide sequence ID" value="XM_018608747.1"/>
</dbReference>
<reference evidence="4" key="1">
    <citation type="journal article" date="2019" name="Database">
        <title>The radish genome database (RadishGD): an integrated information resource for radish genomics.</title>
        <authorList>
            <person name="Yu H.J."/>
            <person name="Baek S."/>
            <person name="Lee Y.J."/>
            <person name="Cho A."/>
            <person name="Mun J.H."/>
        </authorList>
    </citation>
    <scope>NUCLEOTIDE SEQUENCE [LARGE SCALE GENOMIC DNA]</scope>
    <source>
        <strain evidence="4">cv. WK10039</strain>
    </source>
</reference>
<dbReference type="GO" id="GO:0003676">
    <property type="term" value="F:nucleic acid binding"/>
    <property type="evidence" value="ECO:0007669"/>
    <property type="project" value="InterPro"/>
</dbReference>
<feature type="region of interest" description="Disordered" evidence="1">
    <location>
        <begin position="293"/>
        <end position="315"/>
    </location>
</feature>
<dbReference type="InterPro" id="IPR026960">
    <property type="entry name" value="RVT-Znf"/>
</dbReference>
<feature type="domain" description="Reverse transcriptase zinc-binding" evidence="3">
    <location>
        <begin position="136"/>
        <end position="207"/>
    </location>
</feature>
<dbReference type="InterPro" id="IPR002156">
    <property type="entry name" value="RNaseH_domain"/>
</dbReference>
<dbReference type="CDD" id="cd06222">
    <property type="entry name" value="RNase_H_like"/>
    <property type="match status" value="1"/>
</dbReference>
<name>A0A6J0LWQ3_RAPSA</name>
<dbReference type="GeneID" id="108835502"/>
<evidence type="ECO:0000256" key="1">
    <source>
        <dbReference type="SAM" id="MobiDB-lite"/>
    </source>
</evidence>
<dbReference type="Pfam" id="PF13456">
    <property type="entry name" value="RVT_3"/>
    <property type="match status" value="1"/>
</dbReference>
<evidence type="ECO:0000313" key="4">
    <source>
        <dbReference type="Proteomes" id="UP000504610"/>
    </source>
</evidence>
<dbReference type="AlphaFoldDB" id="A0A6J0LWQ3"/>
<dbReference type="SUPFAM" id="SSF53098">
    <property type="entry name" value="Ribonuclease H-like"/>
    <property type="match status" value="1"/>
</dbReference>
<evidence type="ECO:0000259" key="2">
    <source>
        <dbReference type="Pfam" id="PF13456"/>
    </source>
</evidence>
<organism evidence="4 5">
    <name type="scientific">Raphanus sativus</name>
    <name type="common">Radish</name>
    <name type="synonym">Raphanus raphanistrum var. sativus</name>
    <dbReference type="NCBI Taxonomy" id="3726"/>
    <lineage>
        <taxon>Eukaryota</taxon>
        <taxon>Viridiplantae</taxon>
        <taxon>Streptophyta</taxon>
        <taxon>Embryophyta</taxon>
        <taxon>Tracheophyta</taxon>
        <taxon>Spermatophyta</taxon>
        <taxon>Magnoliopsida</taxon>
        <taxon>eudicotyledons</taxon>
        <taxon>Gunneridae</taxon>
        <taxon>Pentapetalae</taxon>
        <taxon>rosids</taxon>
        <taxon>malvids</taxon>
        <taxon>Brassicales</taxon>
        <taxon>Brassicaceae</taxon>
        <taxon>Brassiceae</taxon>
        <taxon>Raphanus</taxon>
    </lineage>
</organism>
<sequence>MFVNQVNHCILYGCDLLKENLGRVIGNGQTTRVWKDSWISLDSNSKPFGPVHESALDFRVSDLLTSDLQWNKKRIEEILPDFSQQIQCLKPSLTGAEDSYVWHPLQSGVYSTKSGYNSKAASLLPMPLGHAAEPNQNLEFKWVKDVWSGKFSPKLRVFLWSIIQNALPLGENLQRRGVTADALCPRCKETETAMHTFFLCPFAKEVWRQIPLSTPVHLAEETNFKQVVVLARSFKCLPPTGIKHSILPWVCWMIWTARNRLIFEDKTAQPMEIATKALVAAREWDIAQDTKEKPLAPDQEHRSHRRPQQPPPSTITCNIDAAWDSSTRRAGLAWLIKDTASNIQESGSQTIDSVASPLVAEALALRLGLQTAASKGISEILFLSDCSTLIRAISSNSQIKEIFGILKDINQISSAFACSRFSHISRSQNRDADFIAKQALRAFRFSASVVTQ</sequence>
<dbReference type="GO" id="GO:0004523">
    <property type="term" value="F:RNA-DNA hybrid ribonuclease activity"/>
    <property type="evidence" value="ECO:0007669"/>
    <property type="project" value="InterPro"/>
</dbReference>